<evidence type="ECO:0000313" key="2">
    <source>
        <dbReference type="EMBL" id="AYD85700.1"/>
    </source>
</evidence>
<dbReference type="InterPro" id="IPR038720">
    <property type="entry name" value="YprB_RNase_H-like_dom"/>
</dbReference>
<reference evidence="2 3" key="1">
    <citation type="submission" date="2018-08" db="EMBL/GenBank/DDBJ databases">
        <title>Complete genome sequence of five Acinetobacter baumannii phages from Abidjan, Cote d'Ivoire.</title>
        <authorList>
            <person name="Essoh C."/>
            <person name="Vernadet J.-P."/>
            <person name="Vergnaud G."/>
            <person name="Resch G."/>
            <person name="Pourcel C."/>
        </authorList>
    </citation>
    <scope>NUCLEOTIDE SEQUENCE [LARGE SCALE GENOMIC DNA]</scope>
</reference>
<dbReference type="GO" id="GO:0004527">
    <property type="term" value="F:exonuclease activity"/>
    <property type="evidence" value="ECO:0007669"/>
    <property type="project" value="UniProtKB-KW"/>
</dbReference>
<keyword evidence="3" id="KW-1185">Reference proteome</keyword>
<evidence type="ECO:0000313" key="3">
    <source>
        <dbReference type="Proteomes" id="UP000280659"/>
    </source>
</evidence>
<feature type="domain" description="YprB ribonuclease H-like" evidence="1">
    <location>
        <begin position="210"/>
        <end position="325"/>
    </location>
</feature>
<protein>
    <submittedName>
        <fullName evidence="2">Putative exonuclease</fullName>
    </submittedName>
</protein>
<dbReference type="GO" id="GO:0003676">
    <property type="term" value="F:nucleic acid binding"/>
    <property type="evidence" value="ECO:0007669"/>
    <property type="project" value="InterPro"/>
</dbReference>
<keyword evidence="2" id="KW-0269">Exonuclease</keyword>
<keyword evidence="2" id="KW-0378">Hydrolase</keyword>
<dbReference type="Pfam" id="PF13482">
    <property type="entry name" value="RNase_H_2"/>
    <property type="match status" value="1"/>
</dbReference>
<gene>
    <name evidence="2" type="ORF">Aci022_080</name>
</gene>
<organism evidence="2 3">
    <name type="scientific">Acinetobacter phage vB_AbaM_B09_Aci02-2</name>
    <dbReference type="NCBI Taxonomy" id="2315467"/>
    <lineage>
        <taxon>Viruses</taxon>
        <taxon>Duplodnaviria</taxon>
        <taxon>Heunggongvirae</taxon>
        <taxon>Uroviricota</taxon>
        <taxon>Caudoviricetes</taxon>
        <taxon>Saclayvirus</taxon>
        <taxon>Saclayvirus Aci022</taxon>
    </lineage>
</organism>
<dbReference type="EMBL" id="MH800199">
    <property type="protein sequence ID" value="AYD85700.1"/>
    <property type="molecule type" value="Genomic_DNA"/>
</dbReference>
<dbReference type="Proteomes" id="UP000280659">
    <property type="component" value="Segment"/>
</dbReference>
<proteinExistence type="predicted"/>
<name>A0A386KK25_9CAUD</name>
<keyword evidence="2" id="KW-0540">Nuclease</keyword>
<accession>A0A386KK25</accession>
<dbReference type="InterPro" id="IPR012337">
    <property type="entry name" value="RNaseH-like_sf"/>
</dbReference>
<dbReference type="Gene3D" id="3.30.420.10">
    <property type="entry name" value="Ribonuclease H-like superfamily/Ribonuclease H"/>
    <property type="match status" value="1"/>
</dbReference>
<dbReference type="InterPro" id="IPR036397">
    <property type="entry name" value="RNaseH_sf"/>
</dbReference>
<dbReference type="SUPFAM" id="SSF53098">
    <property type="entry name" value="Ribonuclease H-like"/>
    <property type="match status" value="1"/>
</dbReference>
<evidence type="ECO:0000259" key="1">
    <source>
        <dbReference type="Pfam" id="PF13482"/>
    </source>
</evidence>
<sequence>MYDYWPQCSLYHQRYYIQHAKDMEYKHGLVVGGKYRRKTGELYFFSHQYLCDFYYINAKTMRKEHDYPSNFVVEEDTLKVFEELKHWKQKALYMHMFQGKTGAHISRELNIPERTVQDNLKKLKGKIRIEDIYDPDNVGKNIVSGAKILFHDIETSLAVSYHFGQWQQNLGIKQQVFESHLLSHSWAWNDGEVKGSILTREEVLKRDDSRLVMEVWALLDECDVYVAHNGKKFDVKKLNGFFLKHGLPPPSPYKVVDTLQISRNKFGLPFHNLAYLAKFLDVTRKIDNSGIELWISCAQGDQEALDEMLEYNIGDIVTLREIYYKIIGWDNNGVNMALYQPVQGLVCTHCGNNEMIRLVGKTATTVQMKYNVYRCTSCKAPHRGNTLNGEDTKLYRII</sequence>